<gene>
    <name evidence="2" type="ORF">B9Z37_03200</name>
</gene>
<proteinExistence type="predicted"/>
<dbReference type="Proteomes" id="UP000250790">
    <property type="component" value="Unassembled WGS sequence"/>
</dbReference>
<dbReference type="PANTHER" id="PTHR10992:SF1086">
    <property type="entry name" value="AB HYDROLASE-1 DOMAIN-CONTAINING PROTEIN"/>
    <property type="match status" value="1"/>
</dbReference>
<dbReference type="SUPFAM" id="SSF53474">
    <property type="entry name" value="alpha/beta-Hydrolases"/>
    <property type="match status" value="1"/>
</dbReference>
<dbReference type="AlphaFoldDB" id="A0A315ECU4"/>
<dbReference type="InterPro" id="IPR045889">
    <property type="entry name" value="MES/HNL"/>
</dbReference>
<accession>A0A315ECU4</accession>
<feature type="domain" description="AB hydrolase-1" evidence="1">
    <location>
        <begin position="38"/>
        <end position="262"/>
    </location>
</feature>
<sequence length="269" mass="28973">MKLERRTAIIGAATTALALHGCGTTQNANTRDKARHYVLLHGAWHGAWAWSKAAPLIRQAGHEVSVPTLSGLGERSHVAAGISGLAVHVQDVVSHLMMEDLRDVVLVGHSYAGCVLSGVLAARTGRVAHAIYLDAFVPLQGQAMSNFLPPPVKADFERLAAQNATVPVPPVATWGERWGLSDGALIAWSQPRMTAQAARSFTEQVAGDPMAEPIRRTYLKCSTNPNPQFKAIAAGIQKDNRFKYAEVEGHHDVMLIDPPRFVSSLLSLV</sequence>
<dbReference type="OrthoDB" id="9112061at2"/>
<evidence type="ECO:0000313" key="2">
    <source>
        <dbReference type="EMBL" id="PUE55573.1"/>
    </source>
</evidence>
<protein>
    <recommendedName>
        <fullName evidence="1">AB hydrolase-1 domain-containing protein</fullName>
    </recommendedName>
</protein>
<dbReference type="InterPro" id="IPR000073">
    <property type="entry name" value="AB_hydrolase_1"/>
</dbReference>
<dbReference type="GO" id="GO:0080032">
    <property type="term" value="F:methyl jasmonate esterase activity"/>
    <property type="evidence" value="ECO:0007669"/>
    <property type="project" value="TreeGrafter"/>
</dbReference>
<organism evidence="2 3">
    <name type="scientific">Limnohabitans parvus II-B4</name>
    <dbReference type="NCBI Taxonomy" id="1293052"/>
    <lineage>
        <taxon>Bacteria</taxon>
        <taxon>Pseudomonadati</taxon>
        <taxon>Pseudomonadota</taxon>
        <taxon>Betaproteobacteria</taxon>
        <taxon>Burkholderiales</taxon>
        <taxon>Comamonadaceae</taxon>
        <taxon>Limnohabitans</taxon>
    </lineage>
</organism>
<dbReference type="EMBL" id="NESN01000001">
    <property type="protein sequence ID" value="PUE55573.1"/>
    <property type="molecule type" value="Genomic_DNA"/>
</dbReference>
<name>A0A315ECU4_9BURK</name>
<dbReference type="RefSeq" id="WP_108311562.1">
    <property type="nucleotide sequence ID" value="NZ_NESN01000001.1"/>
</dbReference>
<dbReference type="InterPro" id="IPR029058">
    <property type="entry name" value="AB_hydrolase_fold"/>
</dbReference>
<dbReference type="PANTHER" id="PTHR10992">
    <property type="entry name" value="METHYLESTERASE FAMILY MEMBER"/>
    <property type="match status" value="1"/>
</dbReference>
<evidence type="ECO:0000313" key="3">
    <source>
        <dbReference type="Proteomes" id="UP000250790"/>
    </source>
</evidence>
<dbReference type="Gene3D" id="3.40.50.1820">
    <property type="entry name" value="alpha/beta hydrolase"/>
    <property type="match status" value="1"/>
</dbReference>
<keyword evidence="3" id="KW-1185">Reference proteome</keyword>
<comment type="caution">
    <text evidence="2">The sequence shown here is derived from an EMBL/GenBank/DDBJ whole genome shotgun (WGS) entry which is preliminary data.</text>
</comment>
<dbReference type="GO" id="GO:0080030">
    <property type="term" value="F:methyl indole-3-acetate esterase activity"/>
    <property type="evidence" value="ECO:0007669"/>
    <property type="project" value="TreeGrafter"/>
</dbReference>
<reference evidence="2 3" key="1">
    <citation type="submission" date="2017-04" db="EMBL/GenBank/DDBJ databases">
        <title>Unexpected and diverse lifestyles within the genus Limnohabitans.</title>
        <authorList>
            <person name="Kasalicky V."/>
            <person name="Mehrshad M."/>
            <person name="Andrei S.-A."/>
            <person name="Salcher M."/>
            <person name="Kratochvilova H."/>
            <person name="Simek K."/>
            <person name="Ghai R."/>
        </authorList>
    </citation>
    <scope>NUCLEOTIDE SEQUENCE [LARGE SCALE GENOMIC DNA]</scope>
    <source>
        <strain evidence="2 3">II-B4</strain>
    </source>
</reference>
<dbReference type="Pfam" id="PF12697">
    <property type="entry name" value="Abhydrolase_6"/>
    <property type="match status" value="1"/>
</dbReference>
<evidence type="ECO:0000259" key="1">
    <source>
        <dbReference type="Pfam" id="PF12697"/>
    </source>
</evidence>